<gene>
    <name evidence="7" type="ORF">WJX72_011940</name>
</gene>
<feature type="compositionally biased region" description="Low complexity" evidence="4">
    <location>
        <begin position="489"/>
        <end position="498"/>
    </location>
</feature>
<dbReference type="PANTHER" id="PTHR12585">
    <property type="entry name" value="SCC1 / RAD21 FAMILY MEMBER"/>
    <property type="match status" value="1"/>
</dbReference>
<feature type="compositionally biased region" description="Low complexity" evidence="4">
    <location>
        <begin position="407"/>
        <end position="426"/>
    </location>
</feature>
<keyword evidence="8" id="KW-1185">Reference proteome</keyword>
<evidence type="ECO:0000259" key="6">
    <source>
        <dbReference type="Pfam" id="PF04825"/>
    </source>
</evidence>
<dbReference type="GO" id="GO:0003682">
    <property type="term" value="F:chromatin binding"/>
    <property type="evidence" value="ECO:0007669"/>
    <property type="project" value="TreeGrafter"/>
</dbReference>
<dbReference type="GO" id="GO:0008278">
    <property type="term" value="C:cohesin complex"/>
    <property type="evidence" value="ECO:0007669"/>
    <property type="project" value="InterPro"/>
</dbReference>
<evidence type="ECO:0000313" key="7">
    <source>
        <dbReference type="EMBL" id="KAK9830472.1"/>
    </source>
</evidence>
<reference evidence="7 8" key="1">
    <citation type="journal article" date="2024" name="Nat. Commun.">
        <title>Phylogenomics reveals the evolutionary origins of lichenization in chlorophyte algae.</title>
        <authorList>
            <person name="Puginier C."/>
            <person name="Libourel C."/>
            <person name="Otte J."/>
            <person name="Skaloud P."/>
            <person name="Haon M."/>
            <person name="Grisel S."/>
            <person name="Petersen M."/>
            <person name="Berrin J.G."/>
            <person name="Delaux P.M."/>
            <person name="Dal Grande F."/>
            <person name="Keller J."/>
        </authorList>
    </citation>
    <scope>NUCLEOTIDE SEQUENCE [LARGE SCALE GENOMIC DNA]</scope>
    <source>
        <strain evidence="7 8">SAG 2043</strain>
    </source>
</reference>
<dbReference type="EMBL" id="JALJOR010000001">
    <property type="protein sequence ID" value="KAK9830472.1"/>
    <property type="molecule type" value="Genomic_DNA"/>
</dbReference>
<dbReference type="InterPro" id="IPR006910">
    <property type="entry name" value="Rad21_Rec8_N"/>
</dbReference>
<keyword evidence="3" id="KW-0539">Nucleus</keyword>
<evidence type="ECO:0000256" key="3">
    <source>
        <dbReference type="ARBA" id="ARBA00023242"/>
    </source>
</evidence>
<evidence type="ECO:0000259" key="5">
    <source>
        <dbReference type="Pfam" id="PF04824"/>
    </source>
</evidence>
<evidence type="ECO:0000313" key="8">
    <source>
        <dbReference type="Proteomes" id="UP001489004"/>
    </source>
</evidence>
<comment type="subcellular location">
    <subcellularLocation>
        <location evidence="1">Nucleus</location>
    </subcellularLocation>
</comment>
<dbReference type="GO" id="GO:1990414">
    <property type="term" value="P:replication-born double-strand break repair via sister chromatid exchange"/>
    <property type="evidence" value="ECO:0007669"/>
    <property type="project" value="TreeGrafter"/>
</dbReference>
<feature type="compositionally biased region" description="Low complexity" evidence="4">
    <location>
        <begin position="253"/>
        <end position="277"/>
    </location>
</feature>
<dbReference type="AlphaFoldDB" id="A0AAW1RA48"/>
<evidence type="ECO:0000256" key="2">
    <source>
        <dbReference type="ARBA" id="ARBA00009870"/>
    </source>
</evidence>
<dbReference type="Gene3D" id="1.10.10.580">
    <property type="entry name" value="Structural maintenance of chromosome 1. Chain E"/>
    <property type="match status" value="1"/>
</dbReference>
<feature type="region of interest" description="Disordered" evidence="4">
    <location>
        <begin position="406"/>
        <end position="441"/>
    </location>
</feature>
<proteinExistence type="inferred from homology"/>
<name>A0AAW1RA48_9CHLO</name>
<dbReference type="InterPro" id="IPR036390">
    <property type="entry name" value="WH_DNA-bd_sf"/>
</dbReference>
<comment type="similarity">
    <text evidence="2">Belongs to the rad21 family.</text>
</comment>
<accession>A0AAW1RA48</accession>
<protein>
    <submittedName>
        <fullName evidence="7">Uncharacterized protein</fullName>
    </submittedName>
</protein>
<evidence type="ECO:0000256" key="4">
    <source>
        <dbReference type="SAM" id="MobiDB-lite"/>
    </source>
</evidence>
<dbReference type="InterPro" id="IPR006909">
    <property type="entry name" value="Rad21/Rec8_C_eu"/>
</dbReference>
<organism evidence="7 8">
    <name type="scientific">[Myrmecia] bisecta</name>
    <dbReference type="NCBI Taxonomy" id="41462"/>
    <lineage>
        <taxon>Eukaryota</taxon>
        <taxon>Viridiplantae</taxon>
        <taxon>Chlorophyta</taxon>
        <taxon>core chlorophytes</taxon>
        <taxon>Trebouxiophyceae</taxon>
        <taxon>Trebouxiales</taxon>
        <taxon>Trebouxiaceae</taxon>
        <taxon>Myrmecia</taxon>
    </lineage>
</organism>
<dbReference type="Pfam" id="PF04824">
    <property type="entry name" value="Rad21_Rec8"/>
    <property type="match status" value="1"/>
</dbReference>
<feature type="region of interest" description="Disordered" evidence="4">
    <location>
        <begin position="298"/>
        <end position="317"/>
    </location>
</feature>
<dbReference type="InterPro" id="IPR023093">
    <property type="entry name" value="ScpA-like_C"/>
</dbReference>
<sequence>MFYSAQILAKKGPLGTIWIAAHLDRRLKRHQVFETSIPVSVDTIINTEVPLALRLSGQLLLGVVRIYSRKVGYLFQDCNDALVKLKQAFKPGDVNLPADGTTAPMNAITLPDDYNGIDLFGANGGFTFEALDGAEAIGRVQFSLGPRDSFVLADDLSDMFGTQMSMDEERFEAAGEELERHLSIDDPEKLRSMAVETAQPDHFYSMDADFSQGNTMTPGGMDDDLMMAPSDDMLQLEPAGPTPARPRSRSRSDAAGPTPSLMPAPDAADALPDLGGMPTPGDSIRGGTPQLEFVELEVAAPSPAPRPAAQRGQPRRKRIRIDVDSHNRPNCELAGADIRALLQDRSSLMTRRGPSAAHLQHQHAGELSVALQADQAGDSALYHAGISDVLAPALYRLYQRALNHKQAAPSSKARRPSAAAAAAAAPEDAEEDHAAAAAAEQALAERVAGHDGAGGRAEVHAGMMDNEQFEGGAFGEEEQFMDMDGHDMAPAGPSSAGAFSHGDFTADDGAAPSDEPSPSKSLSRRRASTGAGENGAGPSDDQVLELGAEPDAEDTSKDSFTNRTKLVHNHLKTQFFGETARKRKQRAGEPLTPLVPEIGLNGLVQGKTRLDASRWFFEMLVLKTKNFVELQQAEPYADILIEPKARLASS</sequence>
<dbReference type="Proteomes" id="UP001489004">
    <property type="component" value="Unassembled WGS sequence"/>
</dbReference>
<feature type="domain" description="Rad21/Rec8-like protein N-terminal" evidence="6">
    <location>
        <begin position="1"/>
        <end position="101"/>
    </location>
</feature>
<dbReference type="SUPFAM" id="SSF46785">
    <property type="entry name" value="Winged helix' DNA-binding domain"/>
    <property type="match status" value="1"/>
</dbReference>
<dbReference type="GO" id="GO:0007062">
    <property type="term" value="P:sister chromatid cohesion"/>
    <property type="evidence" value="ECO:0007669"/>
    <property type="project" value="InterPro"/>
</dbReference>
<dbReference type="GO" id="GO:0005634">
    <property type="term" value="C:nucleus"/>
    <property type="evidence" value="ECO:0007669"/>
    <property type="project" value="UniProtKB-SubCell"/>
</dbReference>
<feature type="region of interest" description="Disordered" evidence="4">
    <location>
        <begin position="483"/>
        <end position="543"/>
    </location>
</feature>
<comment type="caution">
    <text evidence="7">The sequence shown here is derived from an EMBL/GenBank/DDBJ whole genome shotgun (WGS) entry which is preliminary data.</text>
</comment>
<dbReference type="PANTHER" id="PTHR12585:SF69">
    <property type="entry name" value="FI11703P"/>
    <property type="match status" value="1"/>
</dbReference>
<dbReference type="Pfam" id="PF04825">
    <property type="entry name" value="Rad21_Rec8_N"/>
    <property type="match status" value="1"/>
</dbReference>
<evidence type="ECO:0000256" key="1">
    <source>
        <dbReference type="ARBA" id="ARBA00004123"/>
    </source>
</evidence>
<feature type="domain" description="Rad21/Rec8-like protein C-terminal eukaryotic" evidence="5">
    <location>
        <begin position="600"/>
        <end position="646"/>
    </location>
</feature>
<dbReference type="InterPro" id="IPR039781">
    <property type="entry name" value="Rad21/Rec8-like"/>
</dbReference>
<feature type="region of interest" description="Disordered" evidence="4">
    <location>
        <begin position="205"/>
        <end position="287"/>
    </location>
</feature>